<dbReference type="EMBL" id="BMMK01000038">
    <property type="protein sequence ID" value="GGM77140.1"/>
    <property type="molecule type" value="Genomic_DNA"/>
</dbReference>
<comment type="caution">
    <text evidence="3">The sequence shown here is derived from an EMBL/GenBank/DDBJ whole genome shotgun (WGS) entry which is preliminary data.</text>
</comment>
<name>A0A8J3FZ38_9PSEU</name>
<evidence type="ECO:0000313" key="4">
    <source>
        <dbReference type="Proteomes" id="UP000637578"/>
    </source>
</evidence>
<reference evidence="3" key="1">
    <citation type="journal article" date="2014" name="Int. J. Syst. Evol. Microbiol.">
        <title>Complete genome sequence of Corynebacterium casei LMG S-19264T (=DSM 44701T), isolated from a smear-ripened cheese.</title>
        <authorList>
            <consortium name="US DOE Joint Genome Institute (JGI-PGF)"/>
            <person name="Walter F."/>
            <person name="Albersmeier A."/>
            <person name="Kalinowski J."/>
            <person name="Ruckert C."/>
        </authorList>
    </citation>
    <scope>NUCLEOTIDE SEQUENCE</scope>
    <source>
        <strain evidence="3">CGMCC 4.5737</strain>
    </source>
</reference>
<feature type="compositionally biased region" description="Low complexity" evidence="2">
    <location>
        <begin position="202"/>
        <end position="214"/>
    </location>
</feature>
<feature type="coiled-coil region" evidence="1">
    <location>
        <begin position="113"/>
        <end position="140"/>
    </location>
</feature>
<evidence type="ECO:0000256" key="2">
    <source>
        <dbReference type="SAM" id="MobiDB-lite"/>
    </source>
</evidence>
<gene>
    <name evidence="3" type="ORF">GCM10012275_54730</name>
</gene>
<keyword evidence="4" id="KW-1185">Reference proteome</keyword>
<organism evidence="3 4">
    <name type="scientific">Longimycelium tulufanense</name>
    <dbReference type="NCBI Taxonomy" id="907463"/>
    <lineage>
        <taxon>Bacteria</taxon>
        <taxon>Bacillati</taxon>
        <taxon>Actinomycetota</taxon>
        <taxon>Actinomycetes</taxon>
        <taxon>Pseudonocardiales</taxon>
        <taxon>Pseudonocardiaceae</taxon>
        <taxon>Longimycelium</taxon>
    </lineage>
</organism>
<dbReference type="Proteomes" id="UP000637578">
    <property type="component" value="Unassembled WGS sequence"/>
</dbReference>
<reference evidence="3" key="2">
    <citation type="submission" date="2020-09" db="EMBL/GenBank/DDBJ databases">
        <authorList>
            <person name="Sun Q."/>
            <person name="Zhou Y."/>
        </authorList>
    </citation>
    <scope>NUCLEOTIDE SEQUENCE</scope>
    <source>
        <strain evidence="3">CGMCC 4.5737</strain>
    </source>
</reference>
<accession>A0A8J3FZ38</accession>
<keyword evidence="1" id="KW-0175">Coiled coil</keyword>
<protein>
    <submittedName>
        <fullName evidence="3">Uncharacterized protein</fullName>
    </submittedName>
</protein>
<sequence length="956" mass="106420">MTNAVRAAFDATPSQVVASEEFKQARTRLRDSVVAIKLLQREHSRPIEQLAGQLRTMEVIVRAAEDSEFPANAEHLRRAWKRSLQLPMDLGLRSRLSTREARAEQARFREQALAERQRRIAELLTRHEQLRSAIAELATLPAKHFRVSPQVASGAIAPPASLELVNAVSNFGRYADTVRALNIKQLQQTTGGTTDGVDRSASESGAVEGASEPATGEAGPDGVTALATALVKTGPAVLGGRSAFTVPDITEVGFVLDPGVTQVLSRQTQQLLTERRLEPTQMPLDRITGELERELVTTVEELERIAGHPEKRSIRFIGDTTVITKTPITKGWGELGTGGFVGLPDFVLPGSIPRTKGAVAPAGVADLLLVKQQLVRYEGADVAHIENVLKGEGKLREHVRREETEVVTVEETEVSTSEEHELETADRFEMTRESSQTIKEDIAFKAGLQVSGKYGPVVEFSASAEGSYSRSKEEATKSATTFSQDITERTARKIAERRLTRVTTRTTTETTDTNKHELNNVGGDEHIAGVYQWVNKVYQAQMFNYGVRAMFDFMVPQPAAFLIATMQQAHTQATTLTKPAAFTLTPTQINESNYAYWVKVTEATGVEPPPELYRTKSAEFKAGGGEEKQNYNHAGQITIDEGYRAVYGSVGALRNIWKDDATVDLVLGRRTHRMREGDWRWTTTLDDERDSIPYALDTFHCSQVAVAIEVKTQRTSRAMDKWRLDTHAKLTEAHQRQVADYEEKLAQLELESGVAIRGRNPAANQALIRAELKKNCISIITDQHFDLFDAINTSPTNGLPQIDVSEAEIEGSYVRFFEQAFEWEHMSWVTYPYFWGQKSQWDEAIGYADPDPLFEEFLKAGYCRVTVPARLGFEGAIDHFLTFGEIWNGGPLPPISSPLYLPIADELAERLDRPGDEVPQGNPWPVRVPTSLVKLRADDKLPRWKQNDDGEWVEED</sequence>
<dbReference type="AlphaFoldDB" id="A0A8J3FZ38"/>
<feature type="region of interest" description="Disordered" evidence="2">
    <location>
        <begin position="187"/>
        <end position="220"/>
    </location>
</feature>
<proteinExistence type="predicted"/>
<evidence type="ECO:0000256" key="1">
    <source>
        <dbReference type="SAM" id="Coils"/>
    </source>
</evidence>
<evidence type="ECO:0000313" key="3">
    <source>
        <dbReference type="EMBL" id="GGM77140.1"/>
    </source>
</evidence>